<organism evidence="2 3">
    <name type="scientific">Methanocalculus taiwanensis</name>
    <dbReference type="NCBI Taxonomy" id="106207"/>
    <lineage>
        <taxon>Archaea</taxon>
        <taxon>Methanobacteriati</taxon>
        <taxon>Methanobacteriota</taxon>
        <taxon>Stenosarchaea group</taxon>
        <taxon>Methanomicrobia</taxon>
        <taxon>Methanomicrobiales</taxon>
        <taxon>Methanocalculaceae</taxon>
        <taxon>Methanocalculus</taxon>
    </lineage>
</organism>
<dbReference type="PANTHER" id="PTHR42899">
    <property type="entry name" value="SPERMATOGENESIS-ASSOCIATED PROTEIN 20"/>
    <property type="match status" value="1"/>
</dbReference>
<dbReference type="InterPro" id="IPR024705">
    <property type="entry name" value="Ssp411"/>
</dbReference>
<dbReference type="InterPro" id="IPR036249">
    <property type="entry name" value="Thioredoxin-like_sf"/>
</dbReference>
<protein>
    <submittedName>
        <fullName evidence="2">Thioredoxin domain-containing protein</fullName>
    </submittedName>
</protein>
<proteinExistence type="predicted"/>
<dbReference type="PIRSF" id="PIRSF006402">
    <property type="entry name" value="UCP006402_thioredoxin"/>
    <property type="match status" value="1"/>
</dbReference>
<gene>
    <name evidence="2" type="ORF">FTO68_01470</name>
</gene>
<sequence>MANRLVDEKSPYLRQHAENPVEWHPFSDEAFEKAREADIPVFLSVGYSTCHWCHVMNRESFSSQQVAEALSGRFIAVKVDREERPDIDRIAMISCQLMTGGGGWPLTLVLTPDKRPFFAGTYIPKEPRYGSAGLLQILDRIWELWHERRDEAERLGRRVEEAVQSYLAGDILVPEMTDLIDDPLDTAYAALLTSFDQEYGGFGERMKFPSPHLISFLLRYGGVARIHDATEMAQKTLHTMRKGSINDQIGGGFHRYTTDRQWMIPHYEKMATDQALLLHAFSEGYRITGDPLLKAEALRIAAYIRSDLTSPEGLFYTAEDAESGGEEGAFYLWSKKEIRSLFNHDDGKQACDLLLGDASETERRPLALHLDAVDPIWLKRVRETFADARKRRSRPFRDEKILLDTNAMIIGALAGAGFRMNEPDLIQMATEAYSTIQIVINESDEALFHARMNGSIISPAFLPDYAEMIAASIELHQATQNTEYLLKAISYTEAVVSLFYNPDGSWFWFEEEGHALFRTRDTEDSAGPSGNAVMLHNLLLLYRITGNQEFGDIAHAIMGRIRPALLHHPQAYIHSISSLFHLSSAALDIITTGSPKVFSEAIRSSQNPLITHLHLSPDVRSSAEILPKVMDFSQDSIEPTAYPCRVGSCLPLITNPEELKMLLDSAFYRHSQQKQLD</sequence>
<dbReference type="CDD" id="cd02955">
    <property type="entry name" value="SSP411"/>
    <property type="match status" value="1"/>
</dbReference>
<dbReference type="Proteomes" id="UP001524383">
    <property type="component" value="Unassembled WGS sequence"/>
</dbReference>
<dbReference type="InterPro" id="IPR004879">
    <property type="entry name" value="Ssp411-like_TRX"/>
</dbReference>
<reference evidence="2 3" key="1">
    <citation type="submission" date="2019-08" db="EMBL/GenBank/DDBJ databases">
        <authorList>
            <person name="Chen S.-C."/>
            <person name="Lai M.-C."/>
            <person name="You Y.-T."/>
        </authorList>
    </citation>
    <scope>NUCLEOTIDE SEQUENCE [LARGE SCALE GENOMIC DNA]</scope>
    <source>
        <strain evidence="2 3">P2F9704a</strain>
    </source>
</reference>
<dbReference type="Gene3D" id="3.40.30.10">
    <property type="entry name" value="Glutaredoxin"/>
    <property type="match status" value="1"/>
</dbReference>
<dbReference type="EMBL" id="VOTZ01000002">
    <property type="protein sequence ID" value="MCQ1537662.1"/>
    <property type="molecule type" value="Genomic_DNA"/>
</dbReference>
<dbReference type="RefSeq" id="WP_255331571.1">
    <property type="nucleotide sequence ID" value="NZ_VOTZ01000002.1"/>
</dbReference>
<comment type="caution">
    <text evidence="2">The sequence shown here is derived from an EMBL/GenBank/DDBJ whole genome shotgun (WGS) entry which is preliminary data.</text>
</comment>
<dbReference type="InterPro" id="IPR008928">
    <property type="entry name" value="6-hairpin_glycosidase_sf"/>
</dbReference>
<dbReference type="AlphaFoldDB" id="A0ABD4THA7"/>
<dbReference type="Gene3D" id="1.50.10.20">
    <property type="match status" value="1"/>
</dbReference>
<dbReference type="Pfam" id="PF03190">
    <property type="entry name" value="Thioredox_DsbH"/>
    <property type="match status" value="1"/>
</dbReference>
<evidence type="ECO:0000259" key="1">
    <source>
        <dbReference type="Pfam" id="PF03190"/>
    </source>
</evidence>
<evidence type="ECO:0000313" key="2">
    <source>
        <dbReference type="EMBL" id="MCQ1537662.1"/>
    </source>
</evidence>
<dbReference type="PANTHER" id="PTHR42899:SF1">
    <property type="entry name" value="SPERMATOGENESIS-ASSOCIATED PROTEIN 20"/>
    <property type="match status" value="1"/>
</dbReference>
<name>A0ABD4THA7_9EURY</name>
<accession>A0ABD4THA7</accession>
<dbReference type="SUPFAM" id="SSF48208">
    <property type="entry name" value="Six-hairpin glycosidases"/>
    <property type="match status" value="1"/>
</dbReference>
<feature type="domain" description="Spermatogenesis-associated protein 20-like TRX" evidence="1">
    <location>
        <begin position="3"/>
        <end position="163"/>
    </location>
</feature>
<dbReference type="SUPFAM" id="SSF52833">
    <property type="entry name" value="Thioredoxin-like"/>
    <property type="match status" value="1"/>
</dbReference>
<keyword evidence="3" id="KW-1185">Reference proteome</keyword>
<evidence type="ECO:0000313" key="3">
    <source>
        <dbReference type="Proteomes" id="UP001524383"/>
    </source>
</evidence>